<accession>A0ABP6QKE6</accession>
<dbReference type="CDD" id="cd12913">
    <property type="entry name" value="PDC1_MCP_like"/>
    <property type="match status" value="1"/>
</dbReference>
<keyword evidence="2" id="KW-1185">Reference proteome</keyword>
<name>A0ABP6QKE6_9ACTN</name>
<dbReference type="Gene3D" id="3.30.450.20">
    <property type="entry name" value="PAS domain"/>
    <property type="match status" value="1"/>
</dbReference>
<comment type="caution">
    <text evidence="1">The sequence shown here is derived from an EMBL/GenBank/DDBJ whole genome shotgun (WGS) entry which is preliminary data.</text>
</comment>
<dbReference type="RefSeq" id="WP_344837840.1">
    <property type="nucleotide sequence ID" value="NZ_BAAAUV010000033.1"/>
</dbReference>
<evidence type="ECO:0000313" key="2">
    <source>
        <dbReference type="Proteomes" id="UP001501237"/>
    </source>
</evidence>
<sequence>MLIIDRVTGLADRVFATLAEVRAATVALAATVSAEGRDLRAADLARLRPLLYRNLGPLVVGLGFVALPGLLPDAPWYLEWWQYDPEGPPGQFRVELDPAHPAFYDYTRWDWFAAPREGVERSLCGPYVDYLCTDEYSLTFSMPVHAGGAFVGVVAADVFVRSFENHLLPALKDAPSTAFVTNAAGRVIASNTARWSGGSVFRGAPGLVAVPVGATGLSLVVAE</sequence>
<protein>
    <submittedName>
        <fullName evidence="1">Cache domain-containing protein</fullName>
    </submittedName>
</protein>
<organism evidence="1 2">
    <name type="scientific">Actinocorallia longicatena</name>
    <dbReference type="NCBI Taxonomy" id="111803"/>
    <lineage>
        <taxon>Bacteria</taxon>
        <taxon>Bacillati</taxon>
        <taxon>Actinomycetota</taxon>
        <taxon>Actinomycetes</taxon>
        <taxon>Streptosporangiales</taxon>
        <taxon>Thermomonosporaceae</taxon>
        <taxon>Actinocorallia</taxon>
    </lineage>
</organism>
<dbReference type="Pfam" id="PF22673">
    <property type="entry name" value="MCP-like_PDC_1"/>
    <property type="match status" value="1"/>
</dbReference>
<evidence type="ECO:0000313" key="1">
    <source>
        <dbReference type="EMBL" id="GAA3237645.1"/>
    </source>
</evidence>
<gene>
    <name evidence="1" type="ORF">GCM10010468_72680</name>
</gene>
<reference evidence="2" key="1">
    <citation type="journal article" date="2019" name="Int. J. Syst. Evol. Microbiol.">
        <title>The Global Catalogue of Microorganisms (GCM) 10K type strain sequencing project: providing services to taxonomists for standard genome sequencing and annotation.</title>
        <authorList>
            <consortium name="The Broad Institute Genomics Platform"/>
            <consortium name="The Broad Institute Genome Sequencing Center for Infectious Disease"/>
            <person name="Wu L."/>
            <person name="Ma J."/>
        </authorList>
    </citation>
    <scope>NUCLEOTIDE SEQUENCE [LARGE SCALE GENOMIC DNA]</scope>
    <source>
        <strain evidence="2">JCM 9377</strain>
    </source>
</reference>
<dbReference type="EMBL" id="BAAAUV010000033">
    <property type="protein sequence ID" value="GAA3237645.1"/>
    <property type="molecule type" value="Genomic_DNA"/>
</dbReference>
<dbReference type="Proteomes" id="UP001501237">
    <property type="component" value="Unassembled WGS sequence"/>
</dbReference>
<proteinExistence type="predicted"/>